<organism evidence="1 2">
    <name type="scientific">Alteromonas halophila</name>
    <dbReference type="NCBI Taxonomy" id="516698"/>
    <lineage>
        <taxon>Bacteria</taxon>
        <taxon>Pseudomonadati</taxon>
        <taxon>Pseudomonadota</taxon>
        <taxon>Gammaproteobacteria</taxon>
        <taxon>Alteromonadales</taxon>
        <taxon>Alteromonadaceae</taxon>
        <taxon>Alteromonas/Salinimonas group</taxon>
        <taxon>Alteromonas</taxon>
    </lineage>
</organism>
<reference evidence="1" key="2">
    <citation type="submission" date="2020-09" db="EMBL/GenBank/DDBJ databases">
        <authorList>
            <person name="Sun Q."/>
            <person name="Kim S."/>
        </authorList>
    </citation>
    <scope>NUCLEOTIDE SEQUENCE</scope>
    <source>
        <strain evidence="1">KCTC 22164</strain>
    </source>
</reference>
<sequence length="66" mass="7303">MTKKRQILPVSDMSMNELALQSSCKSPLETCRVSRLCYVNNGVVRAISFTFDACASRLQGNADAYL</sequence>
<reference evidence="1" key="1">
    <citation type="journal article" date="2014" name="Int. J. Syst. Evol. Microbiol.">
        <title>Complete genome sequence of Corynebacterium casei LMG S-19264T (=DSM 44701T), isolated from a smear-ripened cheese.</title>
        <authorList>
            <consortium name="US DOE Joint Genome Institute (JGI-PGF)"/>
            <person name="Walter F."/>
            <person name="Albersmeier A."/>
            <person name="Kalinowski J."/>
            <person name="Ruckert C."/>
        </authorList>
    </citation>
    <scope>NUCLEOTIDE SEQUENCE</scope>
    <source>
        <strain evidence="1">KCTC 22164</strain>
    </source>
</reference>
<keyword evidence="2" id="KW-1185">Reference proteome</keyword>
<dbReference type="AlphaFoldDB" id="A0A918JQP7"/>
<accession>A0A918JQP7</accession>
<evidence type="ECO:0000313" key="2">
    <source>
        <dbReference type="Proteomes" id="UP000631300"/>
    </source>
</evidence>
<name>A0A918JQP7_9ALTE</name>
<comment type="caution">
    <text evidence="1">The sequence shown here is derived from an EMBL/GenBank/DDBJ whole genome shotgun (WGS) entry which is preliminary data.</text>
</comment>
<evidence type="ECO:0000313" key="1">
    <source>
        <dbReference type="EMBL" id="GGW93379.1"/>
    </source>
</evidence>
<dbReference type="EMBL" id="BMXP01000009">
    <property type="protein sequence ID" value="GGW93379.1"/>
    <property type="molecule type" value="Genomic_DNA"/>
</dbReference>
<dbReference type="Proteomes" id="UP000631300">
    <property type="component" value="Unassembled WGS sequence"/>
</dbReference>
<protein>
    <submittedName>
        <fullName evidence="1">Uncharacterized protein</fullName>
    </submittedName>
</protein>
<proteinExistence type="predicted"/>
<gene>
    <name evidence="1" type="ORF">GCM10007391_29660</name>
</gene>